<dbReference type="SUPFAM" id="SSF52540">
    <property type="entry name" value="P-loop containing nucleoside triphosphate hydrolases"/>
    <property type="match status" value="1"/>
</dbReference>
<protein>
    <recommendedName>
        <fullName evidence="2">NACHT domain-containing protein</fullName>
    </recommendedName>
</protein>
<dbReference type="PANTHER" id="PTHR10039">
    <property type="entry name" value="AMELOGENIN"/>
    <property type="match status" value="1"/>
</dbReference>
<proteinExistence type="predicted"/>
<feature type="non-terminal residue" evidence="3">
    <location>
        <position position="344"/>
    </location>
</feature>
<evidence type="ECO:0000259" key="2">
    <source>
        <dbReference type="PROSITE" id="PS50837"/>
    </source>
</evidence>
<reference evidence="3" key="1">
    <citation type="submission" date="2020-11" db="EMBL/GenBank/DDBJ databases">
        <authorList>
            <consortium name="DOE Joint Genome Institute"/>
            <person name="Ahrendt S."/>
            <person name="Riley R."/>
            <person name="Andreopoulos W."/>
            <person name="Labutti K."/>
            <person name="Pangilinan J."/>
            <person name="Ruiz-Duenas F.J."/>
            <person name="Barrasa J.M."/>
            <person name="Sanchez-Garcia M."/>
            <person name="Camarero S."/>
            <person name="Miyauchi S."/>
            <person name="Serrano A."/>
            <person name="Linde D."/>
            <person name="Babiker R."/>
            <person name="Drula E."/>
            <person name="Ayuso-Fernandez I."/>
            <person name="Pacheco R."/>
            <person name="Padilla G."/>
            <person name="Ferreira P."/>
            <person name="Barriuso J."/>
            <person name="Kellner H."/>
            <person name="Castanera R."/>
            <person name="Alfaro M."/>
            <person name="Ramirez L."/>
            <person name="Pisabarro A.G."/>
            <person name="Kuo A."/>
            <person name="Tritt A."/>
            <person name="Lipzen A."/>
            <person name="He G."/>
            <person name="Yan M."/>
            <person name="Ng V."/>
            <person name="Cullen D."/>
            <person name="Martin F."/>
            <person name="Rosso M.-N."/>
            <person name="Henrissat B."/>
            <person name="Hibbett D."/>
            <person name="Martinez A.T."/>
            <person name="Grigoriev I.V."/>
        </authorList>
    </citation>
    <scope>NUCLEOTIDE SEQUENCE</scope>
    <source>
        <strain evidence="3">MF-IS2</strain>
    </source>
</reference>
<dbReference type="PROSITE" id="PS50837">
    <property type="entry name" value="NACHT"/>
    <property type="match status" value="1"/>
</dbReference>
<dbReference type="InterPro" id="IPR027417">
    <property type="entry name" value="P-loop_NTPase"/>
</dbReference>
<gene>
    <name evidence="3" type="ORF">P691DRAFT_646398</name>
</gene>
<dbReference type="InterPro" id="IPR056884">
    <property type="entry name" value="NPHP3-like_N"/>
</dbReference>
<sequence length="344" mass="38335">MIKLAEYTIPGAAFDDSDRDPPPRCHPGTRLAILQRAQDFFVDPHREKKMFWIVGPAGVGKSAIMQSLAETVSSANSDVVLGASLFFSINGRNDGSKTLTTLAYQIAVNDLSYRQFIRNEVENDPTLLQKALPAQFKKFFVDPFVTRAGGGSQRRFLILIDGLDECNSNDTQCKLLGLISFFCLRYPRAPLVWIIASRPEPHITAYFSRPGLSSLYEMENILINSDEGREDVERYLRDELGKLRPKYSALASAIQWPPEGDFLKLSAGADGLFAFASTAVRFIDDPVSGNPVSQLKQVLEVIDNILSRPRDDNVHPMGGLDALYSHILSRVPRYILPTTKKLLL</sequence>
<comment type="caution">
    <text evidence="3">The sequence shown here is derived from an EMBL/GenBank/DDBJ whole genome shotgun (WGS) entry which is preliminary data.</text>
</comment>
<name>A0A9P6BZ12_9AGAR</name>
<dbReference type="EMBL" id="MU151507">
    <property type="protein sequence ID" value="KAF9443199.1"/>
    <property type="molecule type" value="Genomic_DNA"/>
</dbReference>
<dbReference type="OrthoDB" id="4760524at2759"/>
<dbReference type="Gene3D" id="3.40.50.300">
    <property type="entry name" value="P-loop containing nucleotide triphosphate hydrolases"/>
    <property type="match status" value="1"/>
</dbReference>
<evidence type="ECO:0000313" key="3">
    <source>
        <dbReference type="EMBL" id="KAF9443199.1"/>
    </source>
</evidence>
<feature type="domain" description="NACHT" evidence="2">
    <location>
        <begin position="49"/>
        <end position="199"/>
    </location>
</feature>
<dbReference type="Proteomes" id="UP000807342">
    <property type="component" value="Unassembled WGS sequence"/>
</dbReference>
<keyword evidence="4" id="KW-1185">Reference proteome</keyword>
<evidence type="ECO:0000313" key="4">
    <source>
        <dbReference type="Proteomes" id="UP000807342"/>
    </source>
</evidence>
<dbReference type="AlphaFoldDB" id="A0A9P6BZ12"/>
<keyword evidence="1" id="KW-0677">Repeat</keyword>
<accession>A0A9P6BZ12</accession>
<evidence type="ECO:0000256" key="1">
    <source>
        <dbReference type="ARBA" id="ARBA00022737"/>
    </source>
</evidence>
<dbReference type="Pfam" id="PF24883">
    <property type="entry name" value="NPHP3_N"/>
    <property type="match status" value="1"/>
</dbReference>
<dbReference type="InterPro" id="IPR007111">
    <property type="entry name" value="NACHT_NTPase"/>
</dbReference>
<organism evidence="3 4">
    <name type="scientific">Macrolepiota fuliginosa MF-IS2</name>
    <dbReference type="NCBI Taxonomy" id="1400762"/>
    <lineage>
        <taxon>Eukaryota</taxon>
        <taxon>Fungi</taxon>
        <taxon>Dikarya</taxon>
        <taxon>Basidiomycota</taxon>
        <taxon>Agaricomycotina</taxon>
        <taxon>Agaricomycetes</taxon>
        <taxon>Agaricomycetidae</taxon>
        <taxon>Agaricales</taxon>
        <taxon>Agaricineae</taxon>
        <taxon>Agaricaceae</taxon>
        <taxon>Macrolepiota</taxon>
    </lineage>
</organism>